<dbReference type="Gene3D" id="1.20.900.10">
    <property type="entry name" value="Dbl homology (DH) domain"/>
    <property type="match status" value="2"/>
</dbReference>
<evidence type="ECO:0000259" key="5">
    <source>
        <dbReference type="PROSITE" id="PS50003"/>
    </source>
</evidence>
<evidence type="ECO:0000259" key="7">
    <source>
        <dbReference type="PROSITE" id="PS50011"/>
    </source>
</evidence>
<keyword evidence="3" id="KW-0067">ATP-binding</keyword>
<feature type="domain" description="DH" evidence="6">
    <location>
        <begin position="387"/>
        <end position="578"/>
    </location>
</feature>
<dbReference type="Gene3D" id="2.30.29.30">
    <property type="entry name" value="Pleckstrin-homology domain (PH domain)/Phosphotyrosine-binding domain (PTB)"/>
    <property type="match status" value="1"/>
</dbReference>
<dbReference type="PROSITE" id="PS50003">
    <property type="entry name" value="PH_DOMAIN"/>
    <property type="match status" value="1"/>
</dbReference>
<dbReference type="InterPro" id="IPR011009">
    <property type="entry name" value="Kinase-like_dom_sf"/>
</dbReference>
<dbReference type="SMART" id="SM00233">
    <property type="entry name" value="PH"/>
    <property type="match status" value="1"/>
</dbReference>
<dbReference type="PROSITE" id="PS50219">
    <property type="entry name" value="CNH"/>
    <property type="match status" value="1"/>
</dbReference>
<dbReference type="InterPro" id="IPR011993">
    <property type="entry name" value="PH-like_dom_sf"/>
</dbReference>
<dbReference type="GO" id="GO:0005524">
    <property type="term" value="F:ATP binding"/>
    <property type="evidence" value="ECO:0007669"/>
    <property type="project" value="UniProtKB-UniRule"/>
</dbReference>
<dbReference type="PROSITE" id="PS50010">
    <property type="entry name" value="DH_2"/>
    <property type="match status" value="2"/>
</dbReference>
<dbReference type="PROSITE" id="PS00107">
    <property type="entry name" value="PROTEIN_KINASE_ATP"/>
    <property type="match status" value="1"/>
</dbReference>
<dbReference type="Pfam" id="PF00780">
    <property type="entry name" value="CNH"/>
    <property type="match status" value="1"/>
</dbReference>
<comment type="caution">
    <text evidence="9">The sequence shown here is derived from an EMBL/GenBank/DDBJ whole genome shotgun (WGS) entry which is preliminary data.</text>
</comment>
<dbReference type="Proteomes" id="UP000775547">
    <property type="component" value="Unassembled WGS sequence"/>
</dbReference>
<keyword evidence="1" id="KW-0597">Phosphoprotein</keyword>
<dbReference type="SMART" id="SM00220">
    <property type="entry name" value="S_TKc"/>
    <property type="match status" value="1"/>
</dbReference>
<feature type="region of interest" description="Disordered" evidence="4">
    <location>
        <begin position="894"/>
        <end position="921"/>
    </location>
</feature>
<dbReference type="PROSITE" id="PS50011">
    <property type="entry name" value="PROTEIN_KINASE_DOM"/>
    <property type="match status" value="1"/>
</dbReference>
<evidence type="ECO:0000313" key="9">
    <source>
        <dbReference type="EMBL" id="KAG5643359.1"/>
    </source>
</evidence>
<dbReference type="InterPro" id="IPR041675">
    <property type="entry name" value="PH_5"/>
</dbReference>
<feature type="domain" description="CNH" evidence="8">
    <location>
        <begin position="928"/>
        <end position="1249"/>
    </location>
</feature>
<dbReference type="EMBL" id="JABCKV010000118">
    <property type="protein sequence ID" value="KAG5643359.1"/>
    <property type="molecule type" value="Genomic_DNA"/>
</dbReference>
<evidence type="ECO:0000256" key="3">
    <source>
        <dbReference type="PROSITE-ProRule" id="PRU10141"/>
    </source>
</evidence>
<name>A0A9P7G3V8_9AGAR</name>
<evidence type="ECO:0000313" key="10">
    <source>
        <dbReference type="Proteomes" id="UP000775547"/>
    </source>
</evidence>
<evidence type="ECO:0000256" key="1">
    <source>
        <dbReference type="ARBA" id="ARBA00022553"/>
    </source>
</evidence>
<dbReference type="Gene3D" id="3.30.200.20">
    <property type="entry name" value="Phosphorylase Kinase, domain 1"/>
    <property type="match status" value="1"/>
</dbReference>
<dbReference type="InterPro" id="IPR001180">
    <property type="entry name" value="CNH_dom"/>
</dbReference>
<dbReference type="InterPro" id="IPR000719">
    <property type="entry name" value="Prot_kinase_dom"/>
</dbReference>
<sequence>MDDSSSLYPSDSTPPLPEYQKHPEGYPPAPSYYDSESSFDVGDLEHASAAAPASSPHRDEVDSSEVESPGSGRDMDSSPYGGYAYPSNSDLSYAESIKAADASGLESRRTTVSPVESTSVTLPLVSHPINPVLPSSQSQHYDDSTADQYLSLEDSGAPGPSNLVRRATAVLHDIMYGGQERGALELHDELDEEYWDDDDEPDRFINFSLLSHLAVQLRDRVPRGTHVKGSIPYPRAFTGKDIVSTIQSQIARELQENHCGSNNDRRAALHIARSLQSQLMFYEVEWGGRILQDGVEDVYMFLDDEEGGSNAPREALPTSVVTILTRCYSPSCGEGPECYAYGCPRKGDSLRNLLPIRMETSSGAVREAWPKTVSPEVLRSLSETEINRQIIIHKLISKEEQFIQDLDLVDTVFIQPLRRANPPVITPSDRLESFIESVFHNIIELRECNRRLLDVLNVRQREEAPLIGDIGDILLGVVATEFRESYPEYIGNHPLAERRMKDELENNPEFRLLIEQCSRQQSVRHSSSLRLDLRHYLNRPSEHLQKYPVLLQAICKATPRGKPDEGFLKAAIEAIKDLQSVAQLRTFQSAMGRGATSKWEWKDLVSPDTRQTCSPDEIKRQSLIFEFVKVEMVNADPPIIPLDRLDRFIKDVFHNFAQLLVHHRALVNRLHIIQSEAHPKIKSITAAVYDAVLNFREAYLAYIPNYPIAAYRIEEEMEQNPTFKNFAEADARRLSMRDFLNCPLPHLLKYVELLRAILDVTPRGHEDLREIPPVIEVIEDLARETEPGVVSSKQKVQLWKHSSDLVFRPGETVDLDLFNESRSLVHTGKLFRQRDSSSGGSGWNEIFVVLFDNYLVVTEHEEDGGISRYHVQRRPIPLELLTLVKFDDRPTQSATVRSQFRSGGTSSGSASSNSGSLSDSGDSHRLYPFTIHHSGRSGGPIILYAESSATRGEWKEKLEEATGLRKVVQDANKVFESENLSVQTFSVAPLGHAVSPPTLGDSNPITGQQLFAYHIEALVPTPQHHSNASQTPQKLSGSKEVHFFSVGKLLERTFVIFMRKKGSDSHFHVLEPVLEKIHERPRAPTGMFQMFRSPKQEWFRTYKEFFLSVDTYDLFFLKARLAILSAKGFEIMDLNNSSSTPIPIADPSLAPVLQRCGTSRPIGIFRSREHEFLLCYSEFGIYVDKQGYPNRNTCIIEWEGTVDAVAFHPPYVMLFDQRFVEIRHYETGRLAQIIPGQDIRCIWDGRPHDWNSATPGITSDDEMVQEAHVHAVMNHPDAAVLSPGRPLRLVPQHAIDLGDVFVRRYRVLNKLGYGTFATVWLVEDFLLMRFAALKVLIAGLSERDRGPASETAVSKRLKEYQEQNPDAPGAEHVVKILDLFKIDGPNGTHRCIVTELLGPSLDCDDYIFIDESSDLEEFPPYIARRMRVQIAHGLAYLHKCGIVHGDLHKGNVPLYRKWSDDGIRRYFGKPVFEPYYPLRPFVPTPHMPTRLVQHWSLNDKDLFLSSVDTVHVGDPSSPEIFFHKVTLPGPPTDIWALAVLFYMSRRHNNALFYSTNSVDDNLLIKSIVSKLNPKICSLEYGAPVEELGALEGLLRQMVQYELSERITAEEVVRLLLRNWTEPGPED</sequence>
<dbReference type="InterPro" id="IPR001849">
    <property type="entry name" value="PH_domain"/>
</dbReference>
<evidence type="ECO:0000256" key="4">
    <source>
        <dbReference type="SAM" id="MobiDB-lite"/>
    </source>
</evidence>
<dbReference type="SUPFAM" id="SSF50729">
    <property type="entry name" value="PH domain-like"/>
    <property type="match status" value="1"/>
</dbReference>
<gene>
    <name evidence="9" type="ORF">DXG03_001041</name>
</gene>
<feature type="region of interest" description="Disordered" evidence="4">
    <location>
        <begin position="1"/>
        <end position="87"/>
    </location>
</feature>
<dbReference type="InterPro" id="IPR035899">
    <property type="entry name" value="DBL_dom_sf"/>
</dbReference>
<dbReference type="SMART" id="SM00325">
    <property type="entry name" value="RhoGEF"/>
    <property type="match status" value="2"/>
</dbReference>
<organism evidence="9 10">
    <name type="scientific">Asterophora parasitica</name>
    <dbReference type="NCBI Taxonomy" id="117018"/>
    <lineage>
        <taxon>Eukaryota</taxon>
        <taxon>Fungi</taxon>
        <taxon>Dikarya</taxon>
        <taxon>Basidiomycota</taxon>
        <taxon>Agaricomycotina</taxon>
        <taxon>Agaricomycetes</taxon>
        <taxon>Agaricomycetidae</taxon>
        <taxon>Agaricales</taxon>
        <taxon>Tricholomatineae</taxon>
        <taxon>Lyophyllaceae</taxon>
        <taxon>Asterophora</taxon>
    </lineage>
</organism>
<protein>
    <submittedName>
        <fullName evidence="9">Uncharacterized protein</fullName>
    </submittedName>
</protein>
<dbReference type="Gene3D" id="1.10.510.10">
    <property type="entry name" value="Transferase(Phosphotransferase) domain 1"/>
    <property type="match status" value="1"/>
</dbReference>
<dbReference type="InterPro" id="IPR017441">
    <property type="entry name" value="Protein_kinase_ATP_BS"/>
</dbReference>
<feature type="binding site" evidence="3">
    <location>
        <position position="1334"/>
    </location>
    <ligand>
        <name>ATP</name>
        <dbReference type="ChEBI" id="CHEBI:30616"/>
    </ligand>
</feature>
<feature type="domain" description="Protein kinase" evidence="7">
    <location>
        <begin position="1305"/>
        <end position="1620"/>
    </location>
</feature>
<dbReference type="GO" id="GO:0004672">
    <property type="term" value="F:protein kinase activity"/>
    <property type="evidence" value="ECO:0007669"/>
    <property type="project" value="InterPro"/>
</dbReference>
<keyword evidence="2" id="KW-0344">Guanine-nucleotide releasing factor</keyword>
<feature type="region of interest" description="Disordered" evidence="4">
    <location>
        <begin position="125"/>
        <end position="144"/>
    </location>
</feature>
<dbReference type="InterPro" id="IPR052233">
    <property type="entry name" value="Rho-type_GEFs"/>
</dbReference>
<feature type="compositionally biased region" description="Low complexity" evidence="4">
    <location>
        <begin position="902"/>
        <end position="920"/>
    </location>
</feature>
<keyword evidence="3" id="KW-0547">Nucleotide-binding</keyword>
<dbReference type="Pfam" id="PF00621">
    <property type="entry name" value="RhoGEF"/>
    <property type="match status" value="2"/>
</dbReference>
<evidence type="ECO:0000256" key="2">
    <source>
        <dbReference type="ARBA" id="ARBA00022658"/>
    </source>
</evidence>
<dbReference type="InterPro" id="IPR000219">
    <property type="entry name" value="DH_dom"/>
</dbReference>
<dbReference type="PANTHER" id="PTHR46572:SF1">
    <property type="entry name" value="RHO1 GUANINE NUCLEOTIDE EXCHANGE FACTOR TUS1"/>
    <property type="match status" value="1"/>
</dbReference>
<accession>A0A9P7G3V8</accession>
<evidence type="ECO:0000259" key="8">
    <source>
        <dbReference type="PROSITE" id="PS50219"/>
    </source>
</evidence>
<dbReference type="PANTHER" id="PTHR46572">
    <property type="entry name" value="RHO1 GDP-GTP EXCHANGE PROTEIN 1-RELATED"/>
    <property type="match status" value="1"/>
</dbReference>
<dbReference type="SUPFAM" id="SSF48065">
    <property type="entry name" value="DBL homology domain (DH-domain)"/>
    <property type="match status" value="2"/>
</dbReference>
<dbReference type="GO" id="GO:0005085">
    <property type="term" value="F:guanyl-nucleotide exchange factor activity"/>
    <property type="evidence" value="ECO:0007669"/>
    <property type="project" value="UniProtKB-KW"/>
</dbReference>
<keyword evidence="10" id="KW-1185">Reference proteome</keyword>
<feature type="compositionally biased region" description="Polar residues" evidence="4">
    <location>
        <begin position="1"/>
        <end position="11"/>
    </location>
</feature>
<evidence type="ECO:0000259" key="6">
    <source>
        <dbReference type="PROSITE" id="PS50010"/>
    </source>
</evidence>
<feature type="domain" description="PH" evidence="5">
    <location>
        <begin position="823"/>
        <end position="963"/>
    </location>
</feature>
<reference evidence="9" key="2">
    <citation type="submission" date="2021-10" db="EMBL/GenBank/DDBJ databases">
        <title>Phylogenomics reveals ancestral predisposition of the termite-cultivated fungus Termitomyces towards a domesticated lifestyle.</title>
        <authorList>
            <person name="Auxier B."/>
            <person name="Grum-Grzhimaylo A."/>
            <person name="Cardenas M.E."/>
            <person name="Lodge J.D."/>
            <person name="Laessoe T."/>
            <person name="Pedersen O."/>
            <person name="Smith M.E."/>
            <person name="Kuyper T.W."/>
            <person name="Franco-Molano E.A."/>
            <person name="Baroni T.J."/>
            <person name="Aanen D.K."/>
        </authorList>
    </citation>
    <scope>NUCLEOTIDE SEQUENCE</scope>
    <source>
        <strain evidence="9">AP01</strain>
        <tissue evidence="9">Mycelium</tissue>
    </source>
</reference>
<dbReference type="SUPFAM" id="SSF56112">
    <property type="entry name" value="Protein kinase-like (PK-like)"/>
    <property type="match status" value="1"/>
</dbReference>
<dbReference type="Pfam" id="PF15405">
    <property type="entry name" value="PH_5"/>
    <property type="match status" value="1"/>
</dbReference>
<reference evidence="9" key="1">
    <citation type="submission" date="2020-07" db="EMBL/GenBank/DDBJ databases">
        <authorList>
            <person name="Nieuwenhuis M."/>
            <person name="Van De Peppel L.J.J."/>
        </authorList>
    </citation>
    <scope>NUCLEOTIDE SEQUENCE</scope>
    <source>
        <strain evidence="9">AP01</strain>
        <tissue evidence="9">Mycelium</tissue>
    </source>
</reference>
<proteinExistence type="predicted"/>
<dbReference type="OrthoDB" id="2272012at2759"/>
<dbReference type="CDD" id="cd00160">
    <property type="entry name" value="RhoGEF"/>
    <property type="match status" value="1"/>
</dbReference>
<feature type="domain" description="DH" evidence="6">
    <location>
        <begin position="652"/>
        <end position="788"/>
    </location>
</feature>